<evidence type="ECO:0000256" key="6">
    <source>
        <dbReference type="ARBA" id="ARBA00022592"/>
    </source>
</evidence>
<accession>A0A853BPS8</accession>
<dbReference type="GO" id="GO:0035435">
    <property type="term" value="P:phosphate ion transmembrane transport"/>
    <property type="evidence" value="ECO:0007669"/>
    <property type="project" value="InterPro"/>
</dbReference>
<evidence type="ECO:0000256" key="3">
    <source>
        <dbReference type="ARBA" id="ARBA00007069"/>
    </source>
</evidence>
<feature type="transmembrane region" description="Helical" evidence="10">
    <location>
        <begin position="339"/>
        <end position="360"/>
    </location>
</feature>
<dbReference type="CDD" id="cd06261">
    <property type="entry name" value="TM_PBP2"/>
    <property type="match status" value="1"/>
</dbReference>
<dbReference type="PANTHER" id="PTHR42922">
    <property type="entry name" value="PHOSPHATE TRANSPORT SYSTEM PERMEASE PROTEIN PSTA"/>
    <property type="match status" value="1"/>
</dbReference>
<dbReference type="InterPro" id="IPR000515">
    <property type="entry name" value="MetI-like"/>
</dbReference>
<evidence type="ECO:0000256" key="9">
    <source>
        <dbReference type="ARBA" id="ARBA00023136"/>
    </source>
</evidence>
<name>A0A853BPS8_9ACTN</name>
<dbReference type="GO" id="GO:0005315">
    <property type="term" value="F:phosphate transmembrane transporter activity"/>
    <property type="evidence" value="ECO:0007669"/>
    <property type="project" value="InterPro"/>
</dbReference>
<protein>
    <recommendedName>
        <fullName evidence="10">Phosphate transport system permease protein PstA</fullName>
    </recommendedName>
</protein>
<comment type="subcellular location">
    <subcellularLocation>
        <location evidence="2 10">Cell membrane</location>
        <topology evidence="2 10">Multi-pass membrane protein</topology>
    </subcellularLocation>
</comment>
<dbReference type="Gene3D" id="1.10.3720.10">
    <property type="entry name" value="MetI-like"/>
    <property type="match status" value="1"/>
</dbReference>
<dbReference type="Pfam" id="PF00528">
    <property type="entry name" value="BPD_transp_1"/>
    <property type="match status" value="1"/>
</dbReference>
<feature type="transmembrane region" description="Helical" evidence="10">
    <location>
        <begin position="182"/>
        <end position="208"/>
    </location>
</feature>
<evidence type="ECO:0000313" key="13">
    <source>
        <dbReference type="EMBL" id="NYI96607.1"/>
    </source>
</evidence>
<comment type="function">
    <text evidence="1">Part of the binding-protein-dependent transport system for phosphate; probably responsible for the translocation of the substrate across the membrane.</text>
</comment>
<evidence type="ECO:0000256" key="11">
    <source>
        <dbReference type="SAM" id="MobiDB-lite"/>
    </source>
</evidence>
<dbReference type="InterPro" id="IPR035906">
    <property type="entry name" value="MetI-like_sf"/>
</dbReference>
<evidence type="ECO:0000256" key="7">
    <source>
        <dbReference type="ARBA" id="ARBA00022692"/>
    </source>
</evidence>
<comment type="similarity">
    <text evidence="3 10">Belongs to the binding-protein-dependent transport system permease family. CysTW subfamily.</text>
</comment>
<dbReference type="InterPro" id="IPR005672">
    <property type="entry name" value="Phosphate_PstA"/>
</dbReference>
<evidence type="ECO:0000313" key="14">
    <source>
        <dbReference type="Proteomes" id="UP000575985"/>
    </source>
</evidence>
<evidence type="ECO:0000256" key="10">
    <source>
        <dbReference type="RuleBase" id="RU363043"/>
    </source>
</evidence>
<feature type="transmembrane region" description="Helical" evidence="10">
    <location>
        <begin position="92"/>
        <end position="117"/>
    </location>
</feature>
<dbReference type="SUPFAM" id="SSF161098">
    <property type="entry name" value="MetI-like"/>
    <property type="match status" value="1"/>
</dbReference>
<keyword evidence="9 10" id="KW-0472">Membrane</keyword>
<dbReference type="Proteomes" id="UP000575985">
    <property type="component" value="Unassembled WGS sequence"/>
</dbReference>
<feature type="transmembrane region" description="Helical" evidence="10">
    <location>
        <begin position="264"/>
        <end position="285"/>
    </location>
</feature>
<feature type="transmembrane region" description="Helical" evidence="10">
    <location>
        <begin position="32"/>
        <end position="52"/>
    </location>
</feature>
<dbReference type="NCBIfam" id="TIGR00974">
    <property type="entry name" value="3a0107s02c"/>
    <property type="match status" value="1"/>
</dbReference>
<dbReference type="PROSITE" id="PS50928">
    <property type="entry name" value="ABC_TM1"/>
    <property type="match status" value="1"/>
</dbReference>
<dbReference type="InterPro" id="IPR051408">
    <property type="entry name" value="Phosphate_transprt_permease"/>
</dbReference>
<evidence type="ECO:0000256" key="4">
    <source>
        <dbReference type="ARBA" id="ARBA00022448"/>
    </source>
</evidence>
<keyword evidence="14" id="KW-1185">Reference proteome</keyword>
<keyword evidence="5 10" id="KW-1003">Cell membrane</keyword>
<organism evidence="13 14">
    <name type="scientific">Streptomonospora nanhaiensis</name>
    <dbReference type="NCBI Taxonomy" id="1323731"/>
    <lineage>
        <taxon>Bacteria</taxon>
        <taxon>Bacillati</taxon>
        <taxon>Actinomycetota</taxon>
        <taxon>Actinomycetes</taxon>
        <taxon>Streptosporangiales</taxon>
        <taxon>Nocardiopsidaceae</taxon>
        <taxon>Streptomonospora</taxon>
    </lineage>
</organism>
<keyword evidence="8 10" id="KW-1133">Transmembrane helix</keyword>
<dbReference type="RefSeq" id="WP_179767945.1">
    <property type="nucleotide sequence ID" value="NZ_JACCFO010000001.1"/>
</dbReference>
<gene>
    <name evidence="13" type="ORF">HNR12_002884</name>
</gene>
<evidence type="ECO:0000256" key="2">
    <source>
        <dbReference type="ARBA" id="ARBA00004651"/>
    </source>
</evidence>
<feature type="transmembrane region" description="Helical" evidence="10">
    <location>
        <begin position="58"/>
        <end position="80"/>
    </location>
</feature>
<feature type="domain" description="ABC transmembrane type-1" evidence="12">
    <location>
        <begin position="145"/>
        <end position="357"/>
    </location>
</feature>
<evidence type="ECO:0000256" key="5">
    <source>
        <dbReference type="ARBA" id="ARBA00022475"/>
    </source>
</evidence>
<comment type="caution">
    <text evidence="13">The sequence shown here is derived from an EMBL/GenBank/DDBJ whole genome shotgun (WGS) entry which is preliminary data.</text>
</comment>
<sequence length="370" mass="38650">MTTATENTATGAPGEGPSLRTASMHTRTLPGWFPPVLLVACAALVSGALFALGSFHPASAAVLTALLYLIAVVVVSAVVENGRKATDRLVTGVVYCCFVLAMVPLVSLLSTVVINGIRRFDLYFLSVSMNGVIPSMDAGGVYHAIVGTLVITGIATAISVPVGLLTAIYVVEYGRGRLKAAITFFVDVMTGIPSIVAGLFVVALWIMIFGPGQTNGLAGAISLSVLMIPVVVRSSEEMLRLVPADLREASYALGVPKWLTIVKVVLPTAVAGLTTGIMLALARVIGETAPLILTAGTSSTRINANPAEGQMMSLPVFIYQQVRAMGSSGDAGVFSEERAWAAALTLILVVMLLFLAARLVSRFFSPKLGR</sequence>
<keyword evidence="7 10" id="KW-0812">Transmembrane</keyword>
<dbReference type="PANTHER" id="PTHR42922:SF1">
    <property type="entry name" value="PHOSPHATE TRANSPORT SYSTEM PERMEASE PROTEIN PSTA"/>
    <property type="match status" value="1"/>
</dbReference>
<feature type="region of interest" description="Disordered" evidence="11">
    <location>
        <begin position="1"/>
        <end position="20"/>
    </location>
</feature>
<feature type="transmembrane region" description="Helical" evidence="10">
    <location>
        <begin position="144"/>
        <end position="170"/>
    </location>
</feature>
<evidence type="ECO:0000259" key="12">
    <source>
        <dbReference type="PROSITE" id="PS50928"/>
    </source>
</evidence>
<keyword evidence="4" id="KW-0813">Transport</keyword>
<dbReference type="GO" id="GO:0005886">
    <property type="term" value="C:plasma membrane"/>
    <property type="evidence" value="ECO:0007669"/>
    <property type="project" value="UniProtKB-SubCell"/>
</dbReference>
<dbReference type="EMBL" id="JACCFO010000001">
    <property type="protein sequence ID" value="NYI96607.1"/>
    <property type="molecule type" value="Genomic_DNA"/>
</dbReference>
<reference evidence="13 14" key="1">
    <citation type="submission" date="2020-07" db="EMBL/GenBank/DDBJ databases">
        <title>Sequencing the genomes of 1000 actinobacteria strains.</title>
        <authorList>
            <person name="Klenk H.-P."/>
        </authorList>
    </citation>
    <scope>NUCLEOTIDE SEQUENCE [LARGE SCALE GENOMIC DNA]</scope>
    <source>
        <strain evidence="13 14">DSM 45927</strain>
    </source>
</reference>
<dbReference type="AlphaFoldDB" id="A0A853BPS8"/>
<feature type="compositionally biased region" description="Polar residues" evidence="11">
    <location>
        <begin position="1"/>
        <end position="10"/>
    </location>
</feature>
<evidence type="ECO:0000256" key="1">
    <source>
        <dbReference type="ARBA" id="ARBA00003510"/>
    </source>
</evidence>
<proteinExistence type="inferred from homology"/>
<feature type="transmembrane region" description="Helical" evidence="10">
    <location>
        <begin position="214"/>
        <end position="232"/>
    </location>
</feature>
<evidence type="ECO:0000256" key="8">
    <source>
        <dbReference type="ARBA" id="ARBA00022989"/>
    </source>
</evidence>
<keyword evidence="6" id="KW-0592">Phosphate transport</keyword>